<dbReference type="Pfam" id="PF00984">
    <property type="entry name" value="UDPG_MGDP_dh"/>
    <property type="match status" value="1"/>
</dbReference>
<evidence type="ECO:0000256" key="6">
    <source>
        <dbReference type="ARBA" id="ARBA00047473"/>
    </source>
</evidence>
<keyword evidence="5 7" id="KW-0520">NAD</keyword>
<dbReference type="UniPathway" id="UPA00038">
    <property type="reaction ID" value="UER00491"/>
</dbReference>
<gene>
    <name evidence="12" type="ORF">DRW07_06255</name>
</gene>
<evidence type="ECO:0000256" key="9">
    <source>
        <dbReference type="PIRSR" id="PIRSR500134-2"/>
    </source>
</evidence>
<dbReference type="GO" id="GO:0051287">
    <property type="term" value="F:NAD binding"/>
    <property type="evidence" value="ECO:0007669"/>
    <property type="project" value="InterPro"/>
</dbReference>
<dbReference type="EMBL" id="RPOK01000002">
    <property type="protein sequence ID" value="RPJ67139.1"/>
    <property type="molecule type" value="Genomic_DNA"/>
</dbReference>
<name>A0A3N5Y859_9ALTE</name>
<dbReference type="InterPro" id="IPR014027">
    <property type="entry name" value="UDP-Glc/GDP-Man_DH_C"/>
</dbReference>
<dbReference type="PIRSF" id="PIRSF500134">
    <property type="entry name" value="UDPglc_DH_bac"/>
    <property type="match status" value="1"/>
</dbReference>
<feature type="binding site" evidence="10">
    <location>
        <position position="272"/>
    </location>
    <ligand>
        <name>NAD(+)</name>
        <dbReference type="ChEBI" id="CHEBI:57540"/>
    </ligand>
</feature>
<dbReference type="PIRSF" id="PIRSF000124">
    <property type="entry name" value="UDPglc_GDPman_dh"/>
    <property type="match status" value="1"/>
</dbReference>
<dbReference type="InterPro" id="IPR036220">
    <property type="entry name" value="UDP-Glc/GDP-Man_DH_C_sf"/>
</dbReference>
<feature type="binding site" evidence="10">
    <location>
        <position position="332"/>
    </location>
    <ligand>
        <name>NAD(+)</name>
        <dbReference type="ChEBI" id="CHEBI:57540"/>
    </ligand>
</feature>
<dbReference type="GO" id="GO:0003979">
    <property type="term" value="F:UDP-glucose 6-dehydrogenase activity"/>
    <property type="evidence" value="ECO:0007669"/>
    <property type="project" value="UniProtKB-EC"/>
</dbReference>
<dbReference type="InterPro" id="IPR008927">
    <property type="entry name" value="6-PGluconate_DH-like_C_sf"/>
</dbReference>
<proteinExistence type="inferred from homology"/>
<dbReference type="SUPFAM" id="SSF52413">
    <property type="entry name" value="UDP-glucose/GDP-mannose dehydrogenase C-terminal domain"/>
    <property type="match status" value="1"/>
</dbReference>
<feature type="binding site" evidence="9">
    <location>
        <position position="266"/>
    </location>
    <ligand>
        <name>substrate</name>
    </ligand>
</feature>
<feature type="binding site" evidence="10">
    <location>
        <position position="162"/>
    </location>
    <ligand>
        <name>NAD(+)</name>
        <dbReference type="ChEBI" id="CHEBI:57540"/>
    </ligand>
</feature>
<comment type="catalytic activity">
    <reaction evidence="6 7">
        <text>UDP-alpha-D-glucose + 2 NAD(+) + H2O = UDP-alpha-D-glucuronate + 2 NADH + 3 H(+)</text>
        <dbReference type="Rhea" id="RHEA:23596"/>
        <dbReference type="ChEBI" id="CHEBI:15377"/>
        <dbReference type="ChEBI" id="CHEBI:15378"/>
        <dbReference type="ChEBI" id="CHEBI:57540"/>
        <dbReference type="ChEBI" id="CHEBI:57945"/>
        <dbReference type="ChEBI" id="CHEBI:58052"/>
        <dbReference type="ChEBI" id="CHEBI:58885"/>
        <dbReference type="EC" id="1.1.1.22"/>
    </reaction>
</comment>
<evidence type="ECO:0000256" key="10">
    <source>
        <dbReference type="PIRSR" id="PIRSR500134-3"/>
    </source>
</evidence>
<evidence type="ECO:0000256" key="8">
    <source>
        <dbReference type="PIRSR" id="PIRSR500134-1"/>
    </source>
</evidence>
<keyword evidence="4 7" id="KW-0560">Oxidoreductase</keyword>
<comment type="pathway">
    <text evidence="1">Nucleotide-sugar biosynthesis; UDP-alpha-D-glucuronate biosynthesis; UDP-alpha-D-glucuronate from UDP-alpha-D-glucose: step 1/1.</text>
</comment>
<dbReference type="Pfam" id="PF03720">
    <property type="entry name" value="UDPG_MGDP_dh_C"/>
    <property type="match status" value="1"/>
</dbReference>
<feature type="binding site" evidence="10">
    <location>
        <position position="125"/>
    </location>
    <ligand>
        <name>NAD(+)</name>
        <dbReference type="ChEBI" id="CHEBI:57540"/>
    </ligand>
</feature>
<comment type="caution">
    <text evidence="12">The sequence shown here is derived from an EMBL/GenBank/DDBJ whole genome shotgun (WGS) entry which is preliminary data.</text>
</comment>
<protein>
    <recommendedName>
        <fullName evidence="3 7">UDP-glucose 6-dehydrogenase</fullName>
        <ecNumber evidence="3 7">1.1.1.22</ecNumber>
    </recommendedName>
</protein>
<evidence type="ECO:0000256" key="4">
    <source>
        <dbReference type="ARBA" id="ARBA00023002"/>
    </source>
</evidence>
<feature type="binding site" evidence="10">
    <location>
        <position position="31"/>
    </location>
    <ligand>
        <name>NAD(+)</name>
        <dbReference type="ChEBI" id="CHEBI:57540"/>
    </ligand>
</feature>
<feature type="binding site" evidence="10">
    <location>
        <position position="36"/>
    </location>
    <ligand>
        <name>NAD(+)</name>
        <dbReference type="ChEBI" id="CHEBI:57540"/>
    </ligand>
</feature>
<accession>A0A3N5Y859</accession>
<dbReference type="InterPro" id="IPR014026">
    <property type="entry name" value="UDP-Glc/GDP-Man_DH_dimer"/>
</dbReference>
<dbReference type="OrthoDB" id="9803238at2"/>
<dbReference type="Pfam" id="PF03721">
    <property type="entry name" value="UDPG_MGDP_dh_N"/>
    <property type="match status" value="1"/>
</dbReference>
<dbReference type="SMART" id="SM00984">
    <property type="entry name" value="UDPG_MGDP_dh_C"/>
    <property type="match status" value="1"/>
</dbReference>
<dbReference type="SUPFAM" id="SSF48179">
    <property type="entry name" value="6-phosphogluconate dehydrogenase C-terminal domain-like"/>
    <property type="match status" value="1"/>
</dbReference>
<evidence type="ECO:0000256" key="1">
    <source>
        <dbReference type="ARBA" id="ARBA00004701"/>
    </source>
</evidence>
<evidence type="ECO:0000256" key="7">
    <source>
        <dbReference type="PIRNR" id="PIRNR000124"/>
    </source>
</evidence>
<organism evidence="12 13">
    <name type="scientific">Alteromonas sediminis</name>
    <dbReference type="NCBI Taxonomy" id="2259342"/>
    <lineage>
        <taxon>Bacteria</taxon>
        <taxon>Pseudomonadati</taxon>
        <taxon>Pseudomonadota</taxon>
        <taxon>Gammaproteobacteria</taxon>
        <taxon>Alteromonadales</taxon>
        <taxon>Alteromonadaceae</taxon>
        <taxon>Alteromonas/Salinimonas group</taxon>
        <taxon>Alteromonas</taxon>
    </lineage>
</organism>
<dbReference type="InterPro" id="IPR036291">
    <property type="entry name" value="NAD(P)-bd_dom_sf"/>
</dbReference>
<keyword evidence="13" id="KW-1185">Reference proteome</keyword>
<evidence type="ECO:0000256" key="3">
    <source>
        <dbReference type="ARBA" id="ARBA00012954"/>
    </source>
</evidence>
<feature type="active site" description="Nucleophile" evidence="8">
    <location>
        <position position="269"/>
    </location>
</feature>
<dbReference type="InterPro" id="IPR017476">
    <property type="entry name" value="UDP-Glc/GDP-Man"/>
</dbReference>
<dbReference type="SUPFAM" id="SSF51735">
    <property type="entry name" value="NAD(P)-binding Rossmann-fold domains"/>
    <property type="match status" value="1"/>
</dbReference>
<feature type="domain" description="UDP-glucose/GDP-mannose dehydrogenase C-terminal" evidence="11">
    <location>
        <begin position="318"/>
        <end position="428"/>
    </location>
</feature>
<dbReference type="PANTHER" id="PTHR43750">
    <property type="entry name" value="UDP-GLUCOSE 6-DEHYDROGENASE TUAD"/>
    <property type="match status" value="1"/>
</dbReference>
<dbReference type="AlphaFoldDB" id="A0A3N5Y859"/>
<dbReference type="RefSeq" id="WP_124027043.1">
    <property type="nucleotide sequence ID" value="NZ_JBHRSN010000015.1"/>
</dbReference>
<evidence type="ECO:0000313" key="12">
    <source>
        <dbReference type="EMBL" id="RPJ67139.1"/>
    </source>
</evidence>
<evidence type="ECO:0000313" key="13">
    <source>
        <dbReference type="Proteomes" id="UP000275281"/>
    </source>
</evidence>
<evidence type="ECO:0000256" key="5">
    <source>
        <dbReference type="ARBA" id="ARBA00023027"/>
    </source>
</evidence>
<dbReference type="GO" id="GO:0006065">
    <property type="term" value="P:UDP-glucuronate biosynthetic process"/>
    <property type="evidence" value="ECO:0007669"/>
    <property type="project" value="UniProtKB-UniPathway"/>
</dbReference>
<dbReference type="GO" id="GO:0000271">
    <property type="term" value="P:polysaccharide biosynthetic process"/>
    <property type="evidence" value="ECO:0007669"/>
    <property type="project" value="InterPro"/>
</dbReference>
<feature type="binding site" evidence="9">
    <location>
        <begin position="159"/>
        <end position="162"/>
    </location>
    <ligand>
        <name>substrate</name>
    </ligand>
</feature>
<dbReference type="InterPro" id="IPR001732">
    <property type="entry name" value="UDP-Glc/GDP-Man_DH_N"/>
</dbReference>
<dbReference type="InterPro" id="IPR028357">
    <property type="entry name" value="UDPglc_DH_bac"/>
</dbReference>
<feature type="binding site" evidence="9">
    <location>
        <position position="325"/>
    </location>
    <ligand>
        <name>substrate</name>
    </ligand>
</feature>
<evidence type="ECO:0000256" key="2">
    <source>
        <dbReference type="ARBA" id="ARBA00006601"/>
    </source>
</evidence>
<dbReference type="EC" id="1.1.1.22" evidence="3 7"/>
<dbReference type="NCBIfam" id="TIGR03026">
    <property type="entry name" value="NDP-sugDHase"/>
    <property type="match status" value="1"/>
</dbReference>
<comment type="similarity">
    <text evidence="2 7">Belongs to the UDP-glucose/GDP-mannose dehydrogenase family.</text>
</comment>
<feature type="binding site" evidence="9">
    <location>
        <position position="211"/>
    </location>
    <ligand>
        <name>substrate</name>
    </ligand>
</feature>
<reference evidence="12 13" key="1">
    <citation type="submission" date="2018-11" db="EMBL/GenBank/DDBJ databases">
        <authorList>
            <person name="Ye M.-Q."/>
            <person name="Du Z.-J."/>
        </authorList>
    </citation>
    <scope>NUCLEOTIDE SEQUENCE [LARGE SCALE GENOMIC DNA]</scope>
    <source>
        <strain evidence="12 13">U0105</strain>
    </source>
</reference>
<feature type="binding site" evidence="10">
    <location>
        <position position="87"/>
    </location>
    <ligand>
        <name>NAD(+)</name>
        <dbReference type="ChEBI" id="CHEBI:57540"/>
    </ligand>
</feature>
<dbReference type="Proteomes" id="UP000275281">
    <property type="component" value="Unassembled WGS sequence"/>
</dbReference>
<sequence length="439" mass="48006">MARISIMGLGYVGAVCCACQANDGHQVIGVDINEQKNKLIASGKAPIVEAQLDALLTRAVTQGTLTTSSDTQKAVLHSDISFVCVGTPSDKNGGLDLTYIERVCEDIGSALKEKSEFHVVVIRSTVLPGTVMGVVKPILEEMSGKQAGVDFGVATNPEFLREGTAVEDYRNPPMTVIGCLDERSESVLKDLYADLPCKLISMSIESAELIKYSCNAWHATKVAFANEIGSLAKAFDVDGRDVMNVLCEDKVLNLSSYYMRPAFAFGGSCLPKDLRALDHSARSRHIQLPLVHAVLESNRKHIYKAFSLINKIGKTRIGLLGLSFKAGTDDLRESPLVELASILTGKGYDLQIYDPNLTSVPEKMQQDDSFSRHVPFPYLLRLLNNNVEQVLNFADLVIIGNPEPEFIEIVKHLPDDKEVLDLVGVMKGRSEGNQHGICW</sequence>
<dbReference type="Gene3D" id="1.20.5.170">
    <property type="match status" value="1"/>
</dbReference>
<evidence type="ECO:0000259" key="11">
    <source>
        <dbReference type="SMART" id="SM00984"/>
    </source>
</evidence>
<dbReference type="PANTHER" id="PTHR43750:SF1">
    <property type="entry name" value="GDP-MANNOSE 6-DEHYDROGENASE"/>
    <property type="match status" value="1"/>
</dbReference>
<dbReference type="Gene3D" id="3.40.50.720">
    <property type="entry name" value="NAD(P)-binding Rossmann-like Domain"/>
    <property type="match status" value="2"/>
</dbReference>